<evidence type="ECO:0000313" key="3">
    <source>
        <dbReference type="RefSeq" id="XP_033533537.1"/>
    </source>
</evidence>
<keyword evidence="2" id="KW-1185">Reference proteome</keyword>
<organism evidence="1">
    <name type="scientific">Eremomyces bilateralis CBS 781.70</name>
    <dbReference type="NCBI Taxonomy" id="1392243"/>
    <lineage>
        <taxon>Eukaryota</taxon>
        <taxon>Fungi</taxon>
        <taxon>Dikarya</taxon>
        <taxon>Ascomycota</taxon>
        <taxon>Pezizomycotina</taxon>
        <taxon>Dothideomycetes</taxon>
        <taxon>Dothideomycetes incertae sedis</taxon>
        <taxon>Eremomycetales</taxon>
        <taxon>Eremomycetaceae</taxon>
        <taxon>Eremomyces</taxon>
    </lineage>
</organism>
<accession>A0A6G1G1V4</accession>
<evidence type="ECO:0000313" key="2">
    <source>
        <dbReference type="Proteomes" id="UP000504638"/>
    </source>
</evidence>
<sequence length="117" mass="13040">MHTGGGTGLIIWCSFSAGFRTSCRITYGHCNFSSVCLCRYIVVLCIVQLSFMSRGSNPSTHIKSWCLGLFMFHCHYSHGRSPPHCNIYPLPSCFRTSGHGRNRNNSTQPSRLLVPAL</sequence>
<evidence type="ECO:0000313" key="1">
    <source>
        <dbReference type="EMBL" id="KAF1811906.1"/>
    </source>
</evidence>
<gene>
    <name evidence="1 3" type="ORF">P152DRAFT_507720</name>
</gene>
<reference evidence="3" key="3">
    <citation type="submission" date="2025-04" db="UniProtKB">
        <authorList>
            <consortium name="RefSeq"/>
        </authorList>
    </citation>
    <scope>IDENTIFICATION</scope>
    <source>
        <strain evidence="3">CBS 781.70</strain>
    </source>
</reference>
<dbReference type="EMBL" id="ML975159">
    <property type="protein sequence ID" value="KAF1811906.1"/>
    <property type="molecule type" value="Genomic_DNA"/>
</dbReference>
<dbReference type="AlphaFoldDB" id="A0A6G1G1V4"/>
<dbReference type="GeneID" id="54423120"/>
<reference evidence="3" key="2">
    <citation type="submission" date="2020-04" db="EMBL/GenBank/DDBJ databases">
        <authorList>
            <consortium name="NCBI Genome Project"/>
        </authorList>
    </citation>
    <scope>NUCLEOTIDE SEQUENCE</scope>
    <source>
        <strain evidence="3">CBS 781.70</strain>
    </source>
</reference>
<feature type="non-terminal residue" evidence="1">
    <location>
        <position position="117"/>
    </location>
</feature>
<proteinExistence type="predicted"/>
<dbReference type="Proteomes" id="UP000504638">
    <property type="component" value="Unplaced"/>
</dbReference>
<dbReference type="RefSeq" id="XP_033533537.1">
    <property type="nucleotide sequence ID" value="XM_033682550.1"/>
</dbReference>
<name>A0A6G1G1V4_9PEZI</name>
<protein>
    <submittedName>
        <fullName evidence="1 3">Uncharacterized protein</fullName>
    </submittedName>
</protein>
<reference evidence="1 3" key="1">
    <citation type="submission" date="2020-01" db="EMBL/GenBank/DDBJ databases">
        <authorList>
            <consortium name="DOE Joint Genome Institute"/>
            <person name="Haridas S."/>
            <person name="Albert R."/>
            <person name="Binder M."/>
            <person name="Bloem J."/>
            <person name="Labutti K."/>
            <person name="Salamov A."/>
            <person name="Andreopoulos B."/>
            <person name="Baker S.E."/>
            <person name="Barry K."/>
            <person name="Bills G."/>
            <person name="Bluhm B.H."/>
            <person name="Cannon C."/>
            <person name="Castanera R."/>
            <person name="Culley D.E."/>
            <person name="Daum C."/>
            <person name="Ezra D."/>
            <person name="Gonzalez J.B."/>
            <person name="Henrissat B."/>
            <person name="Kuo A."/>
            <person name="Liang C."/>
            <person name="Lipzen A."/>
            <person name="Lutzoni F."/>
            <person name="Magnuson J."/>
            <person name="Mondo S."/>
            <person name="Nolan M."/>
            <person name="Ohm R."/>
            <person name="Pangilinan J."/>
            <person name="Park H.-J."/>
            <person name="Ramirez L."/>
            <person name="Alfaro M."/>
            <person name="Sun H."/>
            <person name="Tritt A."/>
            <person name="Yoshinaga Y."/>
            <person name="Zwiers L.-H."/>
            <person name="Turgeon B.G."/>
            <person name="Goodwin S.B."/>
            <person name="Spatafora J.W."/>
            <person name="Crous P.W."/>
            <person name="Grigoriev I.V."/>
        </authorList>
    </citation>
    <scope>NUCLEOTIDE SEQUENCE</scope>
    <source>
        <strain evidence="1 3">CBS 781.70</strain>
    </source>
</reference>